<feature type="compositionally biased region" description="Basic and acidic residues" evidence="1">
    <location>
        <begin position="16"/>
        <end position="26"/>
    </location>
</feature>
<feature type="region of interest" description="Disordered" evidence="1">
    <location>
        <begin position="1"/>
        <end position="29"/>
    </location>
</feature>
<sequence length="49" mass="5039">MSGLVAAEFTASAEPEPGRPADERPVKGGNGVFMLSRFCTGSAPRATVD</sequence>
<proteinExistence type="predicted"/>
<evidence type="ECO:0000313" key="2">
    <source>
        <dbReference type="EMBL" id="EUA78612.1"/>
    </source>
</evidence>
<gene>
    <name evidence="2" type="ORF">I553_2902</name>
</gene>
<comment type="caution">
    <text evidence="2">The sequence shown here is derived from an EMBL/GenBank/DDBJ whole genome shotgun (WGS) entry which is preliminary data.</text>
</comment>
<reference evidence="2" key="1">
    <citation type="submission" date="2014-01" db="EMBL/GenBank/DDBJ databases">
        <authorList>
            <person name="Brown-Elliot B."/>
            <person name="Wallace R."/>
            <person name="Lenaerts A."/>
            <person name="Ordway D."/>
            <person name="DeGroote M.A."/>
            <person name="Parker T."/>
            <person name="Sizemore C."/>
            <person name="Tallon L.J."/>
            <person name="Sadzewicz L.K."/>
            <person name="Sengamalay N."/>
            <person name="Fraser C.M."/>
            <person name="Hine E."/>
            <person name="Shefchek K.A."/>
            <person name="Das S.P."/>
            <person name="Tettelin H."/>
        </authorList>
    </citation>
    <scope>NUCLEOTIDE SEQUENCE [LARGE SCALE GENOMIC DNA]</scope>
    <source>
        <strain evidence="2">4042</strain>
    </source>
</reference>
<dbReference type="AlphaFoldDB" id="X8ECG8"/>
<name>X8ECG8_MYCXE</name>
<dbReference type="EMBL" id="JAOB01000004">
    <property type="protein sequence ID" value="EUA78612.1"/>
    <property type="molecule type" value="Genomic_DNA"/>
</dbReference>
<protein>
    <submittedName>
        <fullName evidence="2">Uncharacterized protein</fullName>
    </submittedName>
</protein>
<organism evidence="2">
    <name type="scientific">Mycobacterium xenopi 4042</name>
    <dbReference type="NCBI Taxonomy" id="1299334"/>
    <lineage>
        <taxon>Bacteria</taxon>
        <taxon>Bacillati</taxon>
        <taxon>Actinomycetota</taxon>
        <taxon>Actinomycetes</taxon>
        <taxon>Mycobacteriales</taxon>
        <taxon>Mycobacteriaceae</taxon>
        <taxon>Mycobacterium</taxon>
    </lineage>
</organism>
<accession>X8ECG8</accession>
<evidence type="ECO:0000256" key="1">
    <source>
        <dbReference type="SAM" id="MobiDB-lite"/>
    </source>
</evidence>